<comment type="caution">
    <text evidence="2">The sequence shown here is derived from an EMBL/GenBank/DDBJ whole genome shotgun (WGS) entry which is preliminary data.</text>
</comment>
<organism evidence="2 3">
    <name type="scientific">Cardiosporidium cionae</name>
    <dbReference type="NCBI Taxonomy" id="476202"/>
    <lineage>
        <taxon>Eukaryota</taxon>
        <taxon>Sar</taxon>
        <taxon>Alveolata</taxon>
        <taxon>Apicomplexa</taxon>
        <taxon>Aconoidasida</taxon>
        <taxon>Nephromycida</taxon>
        <taxon>Cardiosporidium</taxon>
    </lineage>
</organism>
<dbReference type="Pfam" id="PF03641">
    <property type="entry name" value="Lysine_decarbox"/>
    <property type="match status" value="1"/>
</dbReference>
<dbReference type="EMBL" id="JADAQX010001965">
    <property type="protein sequence ID" value="KAF8817696.1"/>
    <property type="molecule type" value="Genomic_DNA"/>
</dbReference>
<name>A0ABQ7J3N0_9APIC</name>
<keyword evidence="3" id="KW-1185">Reference proteome</keyword>
<feature type="compositionally biased region" description="Polar residues" evidence="1">
    <location>
        <begin position="1"/>
        <end position="20"/>
    </location>
</feature>
<protein>
    <submittedName>
        <fullName evidence="2">Lysine decarboxylase family protein</fullName>
    </submittedName>
</protein>
<dbReference type="SUPFAM" id="SSF102405">
    <property type="entry name" value="MCP/YpsA-like"/>
    <property type="match status" value="1"/>
</dbReference>
<evidence type="ECO:0000256" key="1">
    <source>
        <dbReference type="SAM" id="MobiDB-lite"/>
    </source>
</evidence>
<dbReference type="Gene3D" id="3.40.50.450">
    <property type="match status" value="1"/>
</dbReference>
<dbReference type="Proteomes" id="UP000823046">
    <property type="component" value="Unassembled WGS sequence"/>
</dbReference>
<proteinExistence type="predicted"/>
<reference evidence="2 3" key="1">
    <citation type="journal article" date="2020" name="bioRxiv">
        <title>Metabolic contributions of an alphaproteobacterial endosymbiont in the apicomplexan Cardiosporidium cionae.</title>
        <authorList>
            <person name="Hunter E.S."/>
            <person name="Paight C.J."/>
            <person name="Lane C.E."/>
        </authorList>
    </citation>
    <scope>NUCLEOTIDE SEQUENCE [LARGE SCALE GENOMIC DNA]</scope>
    <source>
        <strain evidence="2">ESH_2018</strain>
    </source>
</reference>
<accession>A0ABQ7J3N0</accession>
<feature type="non-terminal residue" evidence="2">
    <location>
        <position position="310"/>
    </location>
</feature>
<dbReference type="InterPro" id="IPR052341">
    <property type="entry name" value="LOG_family_nucleotidases"/>
</dbReference>
<sequence>MTLPKSNSPLETNKKTSSIGSRLAISKHGDRVIYKQKSKRKPVKSYENSEWLHSLSGRHIRIMCEFLEVQERLSKANILATVLVCGSARSLNREDWNYHMGKCQKSLEDANGLEEVEKAKEAVAKLKRIEWLCPFWDKTRELCYRLMKWFQTEEAIQAIGKLLSEIPSPACVTERPARAAGSSFTPSHASSPVALCTGGGSGMMEAANKGAADAGSPSVGMGISLPFESGLNDYVDQDLGFEFHYFFTRKFWMLYTAVGLIATPGGMGTMDELMEVLTLKQCGKFKRDIPVVLFGGQFWKSVCNFDTLVE</sequence>
<dbReference type="PANTHER" id="PTHR43393:SF3">
    <property type="entry name" value="LYSINE DECARBOXYLASE-LIKE PROTEIN"/>
    <property type="match status" value="1"/>
</dbReference>
<evidence type="ECO:0000313" key="2">
    <source>
        <dbReference type="EMBL" id="KAF8817696.1"/>
    </source>
</evidence>
<feature type="region of interest" description="Disordered" evidence="1">
    <location>
        <begin position="1"/>
        <end position="21"/>
    </location>
</feature>
<evidence type="ECO:0000313" key="3">
    <source>
        <dbReference type="Proteomes" id="UP000823046"/>
    </source>
</evidence>
<dbReference type="InterPro" id="IPR031100">
    <property type="entry name" value="LOG_fam"/>
</dbReference>
<gene>
    <name evidence="2" type="ORF">IE077_000041</name>
</gene>
<dbReference type="PANTHER" id="PTHR43393">
    <property type="entry name" value="CYTOKININ RIBOSIDE 5'-MONOPHOSPHATE PHOSPHORIBOHYDROLASE"/>
    <property type="match status" value="1"/>
</dbReference>